<keyword evidence="4" id="KW-1185">Reference proteome</keyword>
<feature type="region of interest" description="Disordered" evidence="1">
    <location>
        <begin position="213"/>
        <end position="251"/>
    </location>
</feature>
<dbReference type="Proteomes" id="UP000231259">
    <property type="component" value="Unassembled WGS sequence"/>
</dbReference>
<comment type="caution">
    <text evidence="3">The sequence shown here is derived from an EMBL/GenBank/DDBJ whole genome shotgun (WGS) entry which is preliminary data.</text>
</comment>
<sequence>MIRFLTMFLMCLWGGSAVAQTLQVRSGEHGEFTRLVIDIDRGTRWNLEPGEGSYDQIIRFPEKQYSFDTSGVFSRINTDRLAEVAGIANSGTLGLKLSCECSVDAFVLNGTMLVVDIAKLDPNRPIRNLPTQRNTAQSMLGRDQLLIEPVAPAIKTFGALPLDKLAEGAVRKSEVPQITGDRPAEPNEAAILELERGITEQLARAVTSGLLEISASTKQPGMETRTGNSEGQGDQLSVPADQQTRQETPVQSLLEDGRILLSGDRCIADADLTLADWAEDADFDAQLSDLRRGLVDELDRIDEAAALRLAEFYLHFGMGPEAKAHLLLADTPKAKTLEGLANLLEDQPDPAGTFSGQTHCDGAAALWSLLDLQGAKSDHEINTRAILRGFDELPDNLKGYLANRLVSQLLVSGENAAAQDLMKRINRAQPEPSPAIELAKARLDIGEGNLGAASSRLAEVARNSSGESSAQAVEALMELNAESGKKADKDISELASAYSVEMRGTEDGPTLWRANVRGMIGKGNFEEAFGELNSQSSGDPQIDAETRTEAANAMIRNSEDLTFMRIALSPAPEHPLGLARPTLLAAAERMLALGLPDAASQFLAKVAPDRSDREARVLSARILLAQTRPDDAEIALIGLQGQDILELRAEARAMMGDSDFAQQAYDEFAQPGAPVDPAWVASDWTTAADPAQGPLSDAARVLRSDPILPDAARAASIGGSKALVGDSEAARETLRALLESTQITPDG</sequence>
<keyword evidence="2" id="KW-0732">Signal</keyword>
<reference evidence="3 4" key="1">
    <citation type="submission" date="2013-09" db="EMBL/GenBank/DDBJ databases">
        <title>Genome sequencing of Phaeobacter antarcticus sp. nov. SM1211.</title>
        <authorList>
            <person name="Zhang X.-Y."/>
            <person name="Liu C."/>
            <person name="Chen X.-L."/>
            <person name="Xie B.-B."/>
            <person name="Qin Q.-L."/>
            <person name="Rong J.-C."/>
            <person name="Zhang Y.-Z."/>
        </authorList>
    </citation>
    <scope>NUCLEOTIDE SEQUENCE [LARGE SCALE GENOMIC DNA]</scope>
    <source>
        <strain evidence="3 4">SM1211</strain>
    </source>
</reference>
<protein>
    <submittedName>
        <fullName evidence="3">Uncharacterized protein</fullName>
    </submittedName>
</protein>
<evidence type="ECO:0000256" key="2">
    <source>
        <dbReference type="SAM" id="SignalP"/>
    </source>
</evidence>
<proteinExistence type="predicted"/>
<dbReference type="EMBL" id="AWWI01000047">
    <property type="protein sequence ID" value="PIL21091.1"/>
    <property type="molecule type" value="Genomic_DNA"/>
</dbReference>
<feature type="signal peptide" evidence="2">
    <location>
        <begin position="1"/>
        <end position="19"/>
    </location>
</feature>
<evidence type="ECO:0000313" key="3">
    <source>
        <dbReference type="EMBL" id="PIL21091.1"/>
    </source>
</evidence>
<dbReference type="AlphaFoldDB" id="A0A2G8RI63"/>
<evidence type="ECO:0000313" key="4">
    <source>
        <dbReference type="Proteomes" id="UP000231259"/>
    </source>
</evidence>
<evidence type="ECO:0000256" key="1">
    <source>
        <dbReference type="SAM" id="MobiDB-lite"/>
    </source>
</evidence>
<feature type="chain" id="PRO_5013822628" evidence="2">
    <location>
        <begin position="20"/>
        <end position="747"/>
    </location>
</feature>
<gene>
    <name evidence="3" type="ORF">P775_05975</name>
</gene>
<accession>A0A2G8RI63</accession>
<organism evidence="3 4">
    <name type="scientific">Puniceibacterium antarcticum</name>
    <dbReference type="NCBI Taxonomy" id="1206336"/>
    <lineage>
        <taxon>Bacteria</taxon>
        <taxon>Pseudomonadati</taxon>
        <taxon>Pseudomonadota</taxon>
        <taxon>Alphaproteobacteria</taxon>
        <taxon>Rhodobacterales</taxon>
        <taxon>Paracoccaceae</taxon>
        <taxon>Puniceibacterium</taxon>
    </lineage>
</organism>
<feature type="compositionally biased region" description="Polar residues" evidence="1">
    <location>
        <begin position="214"/>
        <end position="251"/>
    </location>
</feature>
<name>A0A2G8RI63_9RHOB</name>